<sequence length="50" mass="5901">MRRVRELPVNSLHLLKIMGKTQFAEIPKKSRKLIEKLEYLLPEEPITKKG</sequence>
<name>A0A7G9Z9T5_9EURY</name>
<dbReference type="AlphaFoldDB" id="A0A7G9Z9T5"/>
<protein>
    <submittedName>
        <fullName evidence="1">Uncharacterized protein</fullName>
    </submittedName>
</protein>
<organism evidence="1">
    <name type="scientific">Candidatus Methanophaga sp. ANME-1 ERB7</name>
    <dbReference type="NCBI Taxonomy" id="2759913"/>
    <lineage>
        <taxon>Archaea</taxon>
        <taxon>Methanobacteriati</taxon>
        <taxon>Methanobacteriota</taxon>
        <taxon>Stenosarchaea group</taxon>
        <taxon>Methanomicrobia</taxon>
        <taxon>Candidatus Methanophagales</taxon>
        <taxon>Candidatus Methanophagaceae</taxon>
        <taxon>Candidatus Methanophaga</taxon>
    </lineage>
</organism>
<evidence type="ECO:0000313" key="1">
    <source>
        <dbReference type="EMBL" id="QNO57019.1"/>
    </source>
</evidence>
<reference evidence="1" key="1">
    <citation type="submission" date="2020-06" db="EMBL/GenBank/DDBJ databases">
        <title>Unique genomic features of the anaerobic methanotrophic archaea.</title>
        <authorList>
            <person name="Chadwick G.L."/>
            <person name="Skennerton C.T."/>
            <person name="Laso-Perez R."/>
            <person name="Leu A.O."/>
            <person name="Speth D.R."/>
            <person name="Yu H."/>
            <person name="Morgan-Lang C."/>
            <person name="Hatzenpichler R."/>
            <person name="Goudeau D."/>
            <person name="Malmstrom R."/>
            <person name="Brazelton W.J."/>
            <person name="Woyke T."/>
            <person name="Hallam S.J."/>
            <person name="Tyson G.W."/>
            <person name="Wegener G."/>
            <person name="Boetius A."/>
            <person name="Orphan V."/>
        </authorList>
    </citation>
    <scope>NUCLEOTIDE SEQUENCE</scope>
</reference>
<proteinExistence type="predicted"/>
<dbReference type="EMBL" id="MT631676">
    <property type="protein sequence ID" value="QNO57019.1"/>
    <property type="molecule type" value="Genomic_DNA"/>
</dbReference>
<gene>
    <name evidence="1" type="ORF">PEKJEAHP_00020</name>
</gene>
<accession>A0A7G9Z9T5</accession>